<evidence type="ECO:0000313" key="4">
    <source>
        <dbReference type="EMBL" id="KAK7202171.1"/>
    </source>
</evidence>
<evidence type="ECO:0000259" key="3">
    <source>
        <dbReference type="Pfam" id="PF22600"/>
    </source>
</evidence>
<organism evidence="4 5">
    <name type="scientific">Novymonas esmeraldas</name>
    <dbReference type="NCBI Taxonomy" id="1808958"/>
    <lineage>
        <taxon>Eukaryota</taxon>
        <taxon>Discoba</taxon>
        <taxon>Euglenozoa</taxon>
        <taxon>Kinetoplastea</taxon>
        <taxon>Metakinetoplastina</taxon>
        <taxon>Trypanosomatida</taxon>
        <taxon>Trypanosomatidae</taxon>
        <taxon>Novymonas</taxon>
    </lineage>
</organism>
<dbReference type="EC" id="2.7.7.52" evidence="1"/>
<dbReference type="FunFam" id="3.30.460.10:FF:000069">
    <property type="entry name" value="Mitochondrial editosome-like complex associated TUTase"/>
    <property type="match status" value="1"/>
</dbReference>
<dbReference type="Gene3D" id="3.30.460.10">
    <property type="entry name" value="Beta Polymerase, domain 2"/>
    <property type="match status" value="1"/>
</dbReference>
<dbReference type="Proteomes" id="UP001430356">
    <property type="component" value="Unassembled WGS sequence"/>
</dbReference>
<keyword evidence="5" id="KW-1185">Reference proteome</keyword>
<dbReference type="InterPro" id="IPR054708">
    <property type="entry name" value="MTPAP-like_central"/>
</dbReference>
<dbReference type="GO" id="GO:0031123">
    <property type="term" value="P:RNA 3'-end processing"/>
    <property type="evidence" value="ECO:0007669"/>
    <property type="project" value="TreeGrafter"/>
</dbReference>
<comment type="caution">
    <text evidence="4">The sequence shown here is derived from an EMBL/GenBank/DDBJ whole genome shotgun (WGS) entry which is preliminary data.</text>
</comment>
<dbReference type="GO" id="GO:0050265">
    <property type="term" value="F:RNA uridylyltransferase activity"/>
    <property type="evidence" value="ECO:0007669"/>
    <property type="project" value="UniProtKB-EC"/>
</dbReference>
<sequence length="408" mass="46187">MGSCKQRFMAECLAKYRAAQLTPSDRAAVADMAQRVLDICSRSVNKAQLELFGSLATGFCTTGADADLSLTYRNFSPWMVGMDHVDERNSKRLARVAREAGEEGMEASRLIGARIPVVQFQDPVTSIRCDVTIGNLGGVQNSKILAEIHNVLPDFYGAYVYLVKEWGKRCEVVAPDKSTFNSFTITIMSLMVLQELGLLPVFVPSGDFGELTVADVQKALAGFRLPPAYDGIEQDDVRLGEALYFCFLRFAEYYSKFNFQQGTVSLMCPRRHRTLYADIVKRHIHLLRERKRQEWVTFLATDRGDREVPATTKFPHDTFEEAMRAELLQRQAEGTFVVEDFVNYVNCGRRVPASNGPKIHIELKRLYEQLRHDECVAFESVFHSTATVQHSFSADGRDPRVEHFATRR</sequence>
<dbReference type="Gene3D" id="1.10.1410.10">
    <property type="match status" value="1"/>
</dbReference>
<dbReference type="PANTHER" id="PTHR12271:SF97">
    <property type="entry name" value="MITOCHONDRIAL EDITOSOME-LIKE COMPLEX ASSOCIATED TUTASE"/>
    <property type="match status" value="1"/>
</dbReference>
<name>A0AAW0F9D6_9TRYP</name>
<dbReference type="SUPFAM" id="SSF81631">
    <property type="entry name" value="PAP/OAS1 substrate-binding domain"/>
    <property type="match status" value="1"/>
</dbReference>
<reference evidence="4 5" key="1">
    <citation type="journal article" date="2021" name="MBio">
        <title>A New Model Trypanosomatid, Novymonas esmeraldas: Genomic Perception of Its 'Candidatus Pandoraea novymonadis' Endosymbiont.</title>
        <authorList>
            <person name="Zakharova A."/>
            <person name="Saura A."/>
            <person name="Butenko A."/>
            <person name="Podesvova L."/>
            <person name="Warmusova S."/>
            <person name="Kostygov A.Y."/>
            <person name="Nenarokova A."/>
            <person name="Lukes J."/>
            <person name="Opperdoes F.R."/>
            <person name="Yurchenko V."/>
        </authorList>
    </citation>
    <scope>NUCLEOTIDE SEQUENCE [LARGE SCALE GENOMIC DNA]</scope>
    <source>
        <strain evidence="4 5">E262AT.01</strain>
    </source>
</reference>
<dbReference type="GO" id="GO:0005739">
    <property type="term" value="C:mitochondrion"/>
    <property type="evidence" value="ECO:0007669"/>
    <property type="project" value="UniProtKB-ARBA"/>
</dbReference>
<dbReference type="AlphaFoldDB" id="A0AAW0F9D6"/>
<proteinExistence type="predicted"/>
<protein>
    <recommendedName>
        <fullName evidence="1">RNA uridylyltransferase</fullName>
        <ecNumber evidence="1">2.7.7.52</ecNumber>
    </recommendedName>
</protein>
<comment type="catalytic activity">
    <reaction evidence="2">
        <text>RNA(n) + UTP = RNA(n)-3'-uridine ribonucleotide + diphosphate</text>
        <dbReference type="Rhea" id="RHEA:14785"/>
        <dbReference type="Rhea" id="RHEA-COMP:14527"/>
        <dbReference type="Rhea" id="RHEA-COMP:17348"/>
        <dbReference type="ChEBI" id="CHEBI:33019"/>
        <dbReference type="ChEBI" id="CHEBI:46398"/>
        <dbReference type="ChEBI" id="CHEBI:140395"/>
        <dbReference type="ChEBI" id="CHEBI:173116"/>
        <dbReference type="EC" id="2.7.7.52"/>
    </reaction>
</comment>
<accession>A0AAW0F9D6</accession>
<dbReference type="SUPFAM" id="SSF81301">
    <property type="entry name" value="Nucleotidyltransferase"/>
    <property type="match status" value="1"/>
</dbReference>
<evidence type="ECO:0000256" key="2">
    <source>
        <dbReference type="ARBA" id="ARBA00049105"/>
    </source>
</evidence>
<evidence type="ECO:0000256" key="1">
    <source>
        <dbReference type="ARBA" id="ARBA00012472"/>
    </source>
</evidence>
<gene>
    <name evidence="4" type="ORF">NESM_000286800</name>
</gene>
<dbReference type="CDD" id="cd05402">
    <property type="entry name" value="NT_PAP_TUTase"/>
    <property type="match status" value="1"/>
</dbReference>
<evidence type="ECO:0000313" key="5">
    <source>
        <dbReference type="Proteomes" id="UP001430356"/>
    </source>
</evidence>
<dbReference type="EMBL" id="JAECZO010000026">
    <property type="protein sequence ID" value="KAK7202171.1"/>
    <property type="molecule type" value="Genomic_DNA"/>
</dbReference>
<dbReference type="PANTHER" id="PTHR12271">
    <property type="entry name" value="POLY A POLYMERASE CID PAP -RELATED"/>
    <property type="match status" value="1"/>
</dbReference>
<feature type="domain" description="Poly(A) RNA polymerase mitochondrial-like central palm" evidence="3">
    <location>
        <begin position="13"/>
        <end position="146"/>
    </location>
</feature>
<dbReference type="Pfam" id="PF22600">
    <property type="entry name" value="MTPAP-like_central"/>
    <property type="match status" value="1"/>
</dbReference>
<dbReference type="InterPro" id="IPR043519">
    <property type="entry name" value="NT_sf"/>
</dbReference>